<reference evidence="1 2" key="1">
    <citation type="submission" date="2005-09" db="EMBL/GenBank/DDBJ databases">
        <authorList>
            <person name="Mural R.J."/>
            <person name="Li P.W."/>
            <person name="Adams M.D."/>
            <person name="Amanatides P.G."/>
            <person name="Baden-Tillson H."/>
            <person name="Barnstead M."/>
            <person name="Chin S.H."/>
            <person name="Dew I."/>
            <person name="Evans C.A."/>
            <person name="Ferriera S."/>
            <person name="Flanigan M."/>
            <person name="Fosler C."/>
            <person name="Glodek A."/>
            <person name="Gu Z."/>
            <person name="Holt R.A."/>
            <person name="Jennings D."/>
            <person name="Kraft C.L."/>
            <person name="Lu F."/>
            <person name="Nguyen T."/>
            <person name="Nusskern D.R."/>
            <person name="Pfannkoch C.M."/>
            <person name="Sitter C."/>
            <person name="Sutton G.G."/>
            <person name="Venter J.C."/>
            <person name="Wang Z."/>
            <person name="Woodage T."/>
            <person name="Zheng X.H."/>
            <person name="Zhong F."/>
        </authorList>
    </citation>
    <scope>NUCLEOTIDE SEQUENCE [LARGE SCALE GENOMIC DNA]</scope>
    <source>
        <strain>BN</strain>
        <strain evidence="2">Sprague-Dawley</strain>
    </source>
</reference>
<dbReference type="Proteomes" id="UP000234681">
    <property type="component" value="Chromosome 7"/>
</dbReference>
<sequence>MSMQPNSKDILASKSNQLPNLCKWGVSCQQRNKLELNFQQTLKTKTSLTSQFLLHY</sequence>
<proteinExistence type="predicted"/>
<dbReference type="AlphaFoldDB" id="A6IGH3"/>
<evidence type="ECO:0000313" key="2">
    <source>
        <dbReference type="Proteomes" id="UP000234681"/>
    </source>
</evidence>
<protein>
    <submittedName>
        <fullName evidence="1">RCG49165</fullName>
    </submittedName>
</protein>
<accession>A6IGH3</accession>
<dbReference type="EMBL" id="CH473960">
    <property type="protein sequence ID" value="EDM16725.1"/>
    <property type="molecule type" value="Genomic_DNA"/>
</dbReference>
<organism evidence="1 2">
    <name type="scientific">Rattus norvegicus</name>
    <name type="common">Rat</name>
    <dbReference type="NCBI Taxonomy" id="10116"/>
    <lineage>
        <taxon>Eukaryota</taxon>
        <taxon>Metazoa</taxon>
        <taxon>Chordata</taxon>
        <taxon>Craniata</taxon>
        <taxon>Vertebrata</taxon>
        <taxon>Euteleostomi</taxon>
        <taxon>Mammalia</taxon>
        <taxon>Eutheria</taxon>
        <taxon>Euarchontoglires</taxon>
        <taxon>Glires</taxon>
        <taxon>Rodentia</taxon>
        <taxon>Myomorpha</taxon>
        <taxon>Muroidea</taxon>
        <taxon>Muridae</taxon>
        <taxon>Murinae</taxon>
        <taxon>Rattus</taxon>
    </lineage>
</organism>
<name>A6IGH3_RAT</name>
<evidence type="ECO:0000313" key="1">
    <source>
        <dbReference type="EMBL" id="EDM16725.1"/>
    </source>
</evidence>
<gene>
    <name evidence="1" type="ORF">rCG_49165</name>
</gene>